<dbReference type="EMBL" id="FZQP02006377">
    <property type="protein sequence ID" value="VVD02851.1"/>
    <property type="molecule type" value="Genomic_DNA"/>
</dbReference>
<reference evidence="2 3" key="1">
    <citation type="submission" date="2017-07" db="EMBL/GenBank/DDBJ databases">
        <authorList>
            <person name="Talla V."/>
            <person name="Backstrom N."/>
        </authorList>
    </citation>
    <scope>NUCLEOTIDE SEQUENCE [LARGE SCALE GENOMIC DNA]</scope>
</reference>
<dbReference type="AlphaFoldDB" id="A0A5E4QXB6"/>
<dbReference type="OrthoDB" id="7479684at2759"/>
<name>A0A5E4QXB6_9NEOP</name>
<proteinExistence type="predicted"/>
<evidence type="ECO:0000313" key="2">
    <source>
        <dbReference type="EMBL" id="VVD02851.1"/>
    </source>
</evidence>
<keyword evidence="1" id="KW-0812">Transmembrane</keyword>
<sequence>MPLNGCSGGVLVSALVTLLLLPAHYYVPEYYLGAREVPLELKPVQVITKNAQTFGTWFSLDFPPFELCLTTLLLLTATITYLCDWIQRKLMERRIVKLNQQLGASVARLRRWDARQEQLEATLRTVRHATAEYNLLLYLLVRHAAPAPPDKELPDHEAGHPPAYTI</sequence>
<accession>A0A5E4QXB6</accession>
<organism evidence="2 3">
    <name type="scientific">Leptidea sinapis</name>
    <dbReference type="NCBI Taxonomy" id="189913"/>
    <lineage>
        <taxon>Eukaryota</taxon>
        <taxon>Metazoa</taxon>
        <taxon>Ecdysozoa</taxon>
        <taxon>Arthropoda</taxon>
        <taxon>Hexapoda</taxon>
        <taxon>Insecta</taxon>
        <taxon>Pterygota</taxon>
        <taxon>Neoptera</taxon>
        <taxon>Endopterygota</taxon>
        <taxon>Lepidoptera</taxon>
        <taxon>Glossata</taxon>
        <taxon>Ditrysia</taxon>
        <taxon>Papilionoidea</taxon>
        <taxon>Pieridae</taxon>
        <taxon>Dismorphiinae</taxon>
        <taxon>Leptidea</taxon>
    </lineage>
</organism>
<evidence type="ECO:0000313" key="3">
    <source>
        <dbReference type="Proteomes" id="UP000324832"/>
    </source>
</evidence>
<feature type="transmembrane region" description="Helical" evidence="1">
    <location>
        <begin position="64"/>
        <end position="83"/>
    </location>
</feature>
<keyword evidence="1" id="KW-1133">Transmembrane helix</keyword>
<keyword evidence="3" id="KW-1185">Reference proteome</keyword>
<gene>
    <name evidence="2" type="ORF">LSINAPIS_LOCUS12976</name>
</gene>
<keyword evidence="1" id="KW-0472">Membrane</keyword>
<feature type="transmembrane region" description="Helical" evidence="1">
    <location>
        <begin position="7"/>
        <end position="27"/>
    </location>
</feature>
<evidence type="ECO:0000256" key="1">
    <source>
        <dbReference type="SAM" id="Phobius"/>
    </source>
</evidence>
<dbReference type="Proteomes" id="UP000324832">
    <property type="component" value="Unassembled WGS sequence"/>
</dbReference>
<protein>
    <submittedName>
        <fullName evidence="2">Uncharacterized protein</fullName>
    </submittedName>
</protein>